<keyword evidence="3" id="KW-1185">Reference proteome</keyword>
<name>A0A8X6NMX3_NEPPI</name>
<comment type="caution">
    <text evidence="2">The sequence shown here is derived from an EMBL/GenBank/DDBJ whole genome shotgun (WGS) entry which is preliminary data.</text>
</comment>
<sequence>MLLYGLEHTVQTCKSISAYKKQDRKIRAPKLSTRAGHIDLVRPLSPSKGFVTVLPVWIGSPNGQKHFHRRREASHKSIPSGRKRPSGEVSSSVESGYNGAWQRSVDRSIAHHTFEVSCYLEGGSTSHNHGNDLWSSHKDPWRISMSI</sequence>
<dbReference type="Proteomes" id="UP000887013">
    <property type="component" value="Unassembled WGS sequence"/>
</dbReference>
<protein>
    <submittedName>
        <fullName evidence="2">Uncharacterized protein</fullName>
    </submittedName>
</protein>
<evidence type="ECO:0000313" key="3">
    <source>
        <dbReference type="Proteomes" id="UP000887013"/>
    </source>
</evidence>
<reference evidence="2" key="1">
    <citation type="submission" date="2020-08" db="EMBL/GenBank/DDBJ databases">
        <title>Multicomponent nature underlies the extraordinary mechanical properties of spider dragline silk.</title>
        <authorList>
            <person name="Kono N."/>
            <person name="Nakamura H."/>
            <person name="Mori M."/>
            <person name="Yoshida Y."/>
            <person name="Ohtoshi R."/>
            <person name="Malay A.D."/>
            <person name="Moran D.A.P."/>
            <person name="Tomita M."/>
            <person name="Numata K."/>
            <person name="Arakawa K."/>
        </authorList>
    </citation>
    <scope>NUCLEOTIDE SEQUENCE</scope>
</reference>
<accession>A0A8X6NMX3</accession>
<organism evidence="2 3">
    <name type="scientific">Nephila pilipes</name>
    <name type="common">Giant wood spider</name>
    <name type="synonym">Nephila maculata</name>
    <dbReference type="NCBI Taxonomy" id="299642"/>
    <lineage>
        <taxon>Eukaryota</taxon>
        <taxon>Metazoa</taxon>
        <taxon>Ecdysozoa</taxon>
        <taxon>Arthropoda</taxon>
        <taxon>Chelicerata</taxon>
        <taxon>Arachnida</taxon>
        <taxon>Araneae</taxon>
        <taxon>Araneomorphae</taxon>
        <taxon>Entelegynae</taxon>
        <taxon>Araneoidea</taxon>
        <taxon>Nephilidae</taxon>
        <taxon>Nephila</taxon>
    </lineage>
</organism>
<feature type="region of interest" description="Disordered" evidence="1">
    <location>
        <begin position="63"/>
        <end position="95"/>
    </location>
</feature>
<dbReference type="EMBL" id="BMAW01059705">
    <property type="protein sequence ID" value="GFT22395.1"/>
    <property type="molecule type" value="Genomic_DNA"/>
</dbReference>
<evidence type="ECO:0000256" key="1">
    <source>
        <dbReference type="SAM" id="MobiDB-lite"/>
    </source>
</evidence>
<proteinExistence type="predicted"/>
<dbReference type="AlphaFoldDB" id="A0A8X6NMX3"/>
<gene>
    <name evidence="2" type="ORF">NPIL_318121</name>
</gene>
<evidence type="ECO:0000313" key="2">
    <source>
        <dbReference type="EMBL" id="GFT22395.1"/>
    </source>
</evidence>